<evidence type="ECO:0000313" key="7">
    <source>
        <dbReference type="Proteomes" id="UP001596505"/>
    </source>
</evidence>
<dbReference type="InterPro" id="IPR018485">
    <property type="entry name" value="FGGY_C"/>
</dbReference>
<sequence length="483" mass="53321">MQQEVFIGIDIGSQGVRTAALGEDGSLIEQTEANFKLTRESRQEQSPEIWWQTTQALLKKLIYQCRQKGMMIDSIKALTVTSTSGTVIPLDSTGEPLHPAMMYSDTRPAEEANLCRQAAIENNSDGYQSFNASSGLPKILWYVRHYPEKAERIAGWAHAADFIINKFRGEPGVTDETNALKTGYDLINKQWPDYIFTRLGLPRDWFPNVLPSGTPLGAVSPKIAKEIGLPEKAIVTTGMTDGCASQVSSGAVHLGGWNTTIGTTLVVKGVTKGYIDDPEGRLYSHRHPQGYWMPGGASNTGADWITREYEGANLRQLDEEANKFTPTGQIAYPLYGAGERFPFISTEARGFAPQNLSAAELYTAKMEGVSYIERMAYDLIQRLSGETIEAVYTAGGASNSNTWMQIRANVLNKPIIKMRYVTGAVGAAILAASQTCYNSLETAGMELTQIEKKVEPNQFKSDYEAGYQRFLQELEDRQYIKGV</sequence>
<accession>A0ABW2Q1H7</accession>
<dbReference type="PIRSF" id="PIRSF000538">
    <property type="entry name" value="GlpK"/>
    <property type="match status" value="1"/>
</dbReference>
<comment type="caution">
    <text evidence="6">The sequence shown here is derived from an EMBL/GenBank/DDBJ whole genome shotgun (WGS) entry which is preliminary data.</text>
</comment>
<gene>
    <name evidence="6" type="ORF">ACFQRG_21600</name>
</gene>
<evidence type="ECO:0000256" key="3">
    <source>
        <dbReference type="ARBA" id="ARBA00022777"/>
    </source>
</evidence>
<evidence type="ECO:0000313" key="6">
    <source>
        <dbReference type="EMBL" id="MFC7395508.1"/>
    </source>
</evidence>
<dbReference type="InterPro" id="IPR018484">
    <property type="entry name" value="FGGY_N"/>
</dbReference>
<dbReference type="Pfam" id="PF00370">
    <property type="entry name" value="FGGY_N"/>
    <property type="match status" value="1"/>
</dbReference>
<name>A0ABW2Q1H7_9BACL</name>
<dbReference type="InterPro" id="IPR050406">
    <property type="entry name" value="FGGY_Carb_Kinase"/>
</dbReference>
<keyword evidence="7" id="KW-1185">Reference proteome</keyword>
<dbReference type="InterPro" id="IPR043129">
    <property type="entry name" value="ATPase_NBD"/>
</dbReference>
<keyword evidence="3 6" id="KW-0418">Kinase</keyword>
<dbReference type="PANTHER" id="PTHR43095:SF2">
    <property type="entry name" value="GLUCONOKINASE"/>
    <property type="match status" value="1"/>
</dbReference>
<evidence type="ECO:0000259" key="4">
    <source>
        <dbReference type="Pfam" id="PF00370"/>
    </source>
</evidence>
<evidence type="ECO:0000259" key="5">
    <source>
        <dbReference type="Pfam" id="PF02782"/>
    </source>
</evidence>
<evidence type="ECO:0000256" key="2">
    <source>
        <dbReference type="ARBA" id="ARBA00022679"/>
    </source>
</evidence>
<dbReference type="GO" id="GO:0016301">
    <property type="term" value="F:kinase activity"/>
    <property type="evidence" value="ECO:0007669"/>
    <property type="project" value="UniProtKB-KW"/>
</dbReference>
<comment type="similarity">
    <text evidence="1">Belongs to the FGGY kinase family.</text>
</comment>
<reference evidence="7" key="1">
    <citation type="journal article" date="2019" name="Int. J. Syst. Evol. Microbiol.">
        <title>The Global Catalogue of Microorganisms (GCM) 10K type strain sequencing project: providing services to taxonomists for standard genome sequencing and annotation.</title>
        <authorList>
            <consortium name="The Broad Institute Genomics Platform"/>
            <consortium name="The Broad Institute Genome Sequencing Center for Infectious Disease"/>
            <person name="Wu L."/>
            <person name="Ma J."/>
        </authorList>
    </citation>
    <scope>NUCLEOTIDE SEQUENCE [LARGE SCALE GENOMIC DNA]</scope>
    <source>
        <strain evidence="7">CGMCC 1.16305</strain>
    </source>
</reference>
<dbReference type="Gene3D" id="3.30.420.40">
    <property type="match status" value="2"/>
</dbReference>
<dbReference type="Proteomes" id="UP001596505">
    <property type="component" value="Unassembled WGS sequence"/>
</dbReference>
<feature type="domain" description="Carbohydrate kinase FGGY N-terminal" evidence="4">
    <location>
        <begin position="6"/>
        <end position="246"/>
    </location>
</feature>
<dbReference type="CDD" id="cd07783">
    <property type="entry name" value="ASKHA_NBD_FGGY_SePSK_AtXK1-like"/>
    <property type="match status" value="1"/>
</dbReference>
<protein>
    <submittedName>
        <fullName evidence="6">FGGY-family carbohydrate kinase</fullName>
        <ecNumber evidence="6">2.7.1.-</ecNumber>
    </submittedName>
</protein>
<dbReference type="PANTHER" id="PTHR43095">
    <property type="entry name" value="SUGAR KINASE"/>
    <property type="match status" value="1"/>
</dbReference>
<feature type="domain" description="Carbohydrate kinase FGGY C-terminal" evidence="5">
    <location>
        <begin position="259"/>
        <end position="433"/>
    </location>
</feature>
<dbReference type="InterPro" id="IPR000577">
    <property type="entry name" value="Carb_kinase_FGGY"/>
</dbReference>
<dbReference type="Pfam" id="PF02782">
    <property type="entry name" value="FGGY_C"/>
    <property type="match status" value="1"/>
</dbReference>
<evidence type="ECO:0000256" key="1">
    <source>
        <dbReference type="ARBA" id="ARBA00009156"/>
    </source>
</evidence>
<dbReference type="EMBL" id="JBHTCO010000045">
    <property type="protein sequence ID" value="MFC7395508.1"/>
    <property type="molecule type" value="Genomic_DNA"/>
</dbReference>
<organism evidence="6 7">
    <name type="scientific">Scopulibacillus cellulosilyticus</name>
    <dbReference type="NCBI Taxonomy" id="2665665"/>
    <lineage>
        <taxon>Bacteria</taxon>
        <taxon>Bacillati</taxon>
        <taxon>Bacillota</taxon>
        <taxon>Bacilli</taxon>
        <taxon>Bacillales</taxon>
        <taxon>Sporolactobacillaceae</taxon>
        <taxon>Scopulibacillus</taxon>
    </lineage>
</organism>
<dbReference type="EC" id="2.7.1.-" evidence="6"/>
<dbReference type="RefSeq" id="WP_380970222.1">
    <property type="nucleotide sequence ID" value="NZ_JBHTCO010000045.1"/>
</dbReference>
<keyword evidence="2 6" id="KW-0808">Transferase</keyword>
<proteinExistence type="inferred from homology"/>
<dbReference type="SUPFAM" id="SSF53067">
    <property type="entry name" value="Actin-like ATPase domain"/>
    <property type="match status" value="2"/>
</dbReference>